<dbReference type="SUPFAM" id="SSF56204">
    <property type="entry name" value="Hect, E3 ligase catalytic domain"/>
    <property type="match status" value="1"/>
</dbReference>
<reference evidence="6" key="4">
    <citation type="submission" date="2025-09" db="UniProtKB">
        <authorList>
            <consortium name="Ensembl"/>
        </authorList>
    </citation>
    <scope>IDENTIFICATION</scope>
    <source>
        <strain evidence="6">HSOK</strain>
    </source>
</reference>
<dbReference type="Pfam" id="PF00632">
    <property type="entry name" value="HECT"/>
    <property type="match status" value="1"/>
</dbReference>
<dbReference type="PROSITE" id="PS50237">
    <property type="entry name" value="HECT"/>
    <property type="match status" value="1"/>
</dbReference>
<evidence type="ECO:0000256" key="1">
    <source>
        <dbReference type="ARBA" id="ARBA00022679"/>
    </source>
</evidence>
<dbReference type="InterPro" id="IPR035983">
    <property type="entry name" value="Hect_E3_ubiquitin_ligase"/>
</dbReference>
<keyword evidence="1" id="KW-0808">Transferase</keyword>
<evidence type="ECO:0000259" key="5">
    <source>
        <dbReference type="PROSITE" id="PS50237"/>
    </source>
</evidence>
<feature type="domain" description="HECT" evidence="5">
    <location>
        <begin position="24"/>
        <end position="99"/>
    </location>
</feature>
<organism evidence="6 7">
    <name type="scientific">Oryzias latipes</name>
    <name type="common">Japanese rice fish</name>
    <name type="synonym">Japanese killifish</name>
    <dbReference type="NCBI Taxonomy" id="8090"/>
    <lineage>
        <taxon>Eukaryota</taxon>
        <taxon>Metazoa</taxon>
        <taxon>Chordata</taxon>
        <taxon>Craniata</taxon>
        <taxon>Vertebrata</taxon>
        <taxon>Euteleostomi</taxon>
        <taxon>Actinopterygii</taxon>
        <taxon>Neopterygii</taxon>
        <taxon>Teleostei</taxon>
        <taxon>Neoteleostei</taxon>
        <taxon>Acanthomorphata</taxon>
        <taxon>Ovalentaria</taxon>
        <taxon>Atherinomorphae</taxon>
        <taxon>Beloniformes</taxon>
        <taxon>Adrianichthyidae</taxon>
        <taxon>Oryziinae</taxon>
        <taxon>Oryzias</taxon>
    </lineage>
</organism>
<evidence type="ECO:0000313" key="7">
    <source>
        <dbReference type="Proteomes" id="UP000265200"/>
    </source>
</evidence>
<keyword evidence="2 3" id="KW-0833">Ubl conjugation pathway</keyword>
<dbReference type="Proteomes" id="UP000265200">
    <property type="component" value="Chromosome 21"/>
</dbReference>
<evidence type="ECO:0000256" key="3">
    <source>
        <dbReference type="PROSITE-ProRule" id="PRU00104"/>
    </source>
</evidence>
<dbReference type="Gene3D" id="3.30.2410.10">
    <property type="entry name" value="Hect, E3 ligase catalytic domain"/>
    <property type="match status" value="1"/>
</dbReference>
<dbReference type="GO" id="GO:0004842">
    <property type="term" value="F:ubiquitin-protein transferase activity"/>
    <property type="evidence" value="ECO:0007669"/>
    <property type="project" value="InterPro"/>
</dbReference>
<reference evidence="6 7" key="2">
    <citation type="submission" date="2017-04" db="EMBL/GenBank/DDBJ databases">
        <title>CpG methylation of centromeres and impact of large insertions on vertebrate speciation.</title>
        <authorList>
            <person name="Ichikawa K."/>
            <person name="Yoshimura J."/>
            <person name="Morishita S."/>
        </authorList>
    </citation>
    <scope>NUCLEOTIDE SEQUENCE</scope>
    <source>
        <strain evidence="6 7">HSOK</strain>
    </source>
</reference>
<sequence>MFLKSSLSTIARCAHRPLPLRPPVSLTARRPSPSAGSIGFSPTPSVQFMHNEDDDFFSSMFPMANTCVNCIKLPLHTSYQLFREKFDFALGNTHGFGRA</sequence>
<evidence type="ECO:0000256" key="2">
    <source>
        <dbReference type="ARBA" id="ARBA00022786"/>
    </source>
</evidence>
<accession>A0A3P9J1B1</accession>
<protein>
    <recommendedName>
        <fullName evidence="5">HECT domain-containing protein</fullName>
    </recommendedName>
</protein>
<reference key="1">
    <citation type="journal article" date="2007" name="Nature">
        <title>The medaka draft genome and insights into vertebrate genome evolution.</title>
        <authorList>
            <person name="Kasahara M."/>
            <person name="Naruse K."/>
            <person name="Sasaki S."/>
            <person name="Nakatani Y."/>
            <person name="Qu W."/>
            <person name="Ahsan B."/>
            <person name="Yamada T."/>
            <person name="Nagayasu Y."/>
            <person name="Doi K."/>
            <person name="Kasai Y."/>
            <person name="Jindo T."/>
            <person name="Kobayashi D."/>
            <person name="Shimada A."/>
            <person name="Toyoda A."/>
            <person name="Kuroki Y."/>
            <person name="Fujiyama A."/>
            <person name="Sasaki T."/>
            <person name="Shimizu A."/>
            <person name="Asakawa S."/>
            <person name="Shimizu N."/>
            <person name="Hashimoto S."/>
            <person name="Yang J."/>
            <person name="Lee Y."/>
            <person name="Matsushima K."/>
            <person name="Sugano S."/>
            <person name="Sakaizumi M."/>
            <person name="Narita T."/>
            <person name="Ohishi K."/>
            <person name="Haga S."/>
            <person name="Ohta F."/>
            <person name="Nomoto H."/>
            <person name="Nogata K."/>
            <person name="Morishita T."/>
            <person name="Endo T."/>
            <person name="Shin-I T."/>
            <person name="Takeda H."/>
            <person name="Morishita S."/>
            <person name="Kohara Y."/>
        </authorList>
    </citation>
    <scope>NUCLEOTIDE SEQUENCE [LARGE SCALE GENOMIC DNA]</scope>
    <source>
        <strain>Hd-rR</strain>
    </source>
</reference>
<dbReference type="InterPro" id="IPR000569">
    <property type="entry name" value="HECT_dom"/>
</dbReference>
<dbReference type="AlphaFoldDB" id="A0A3P9J1B1"/>
<feature type="active site" description="Glycyl thioester intermediate" evidence="3">
    <location>
        <position position="67"/>
    </location>
</feature>
<dbReference type="Ensembl" id="ENSORLT00015003858.1">
    <property type="protein sequence ID" value="ENSORLP00015026045.1"/>
    <property type="gene ID" value="ENSORLG00015000211.1"/>
</dbReference>
<reference evidence="6" key="3">
    <citation type="submission" date="2025-08" db="UniProtKB">
        <authorList>
            <consortium name="Ensembl"/>
        </authorList>
    </citation>
    <scope>IDENTIFICATION</scope>
    <source>
        <strain evidence="6">HSOK</strain>
    </source>
</reference>
<evidence type="ECO:0000256" key="4">
    <source>
        <dbReference type="SAM" id="MobiDB-lite"/>
    </source>
</evidence>
<feature type="region of interest" description="Disordered" evidence="4">
    <location>
        <begin position="22"/>
        <end position="41"/>
    </location>
</feature>
<name>A0A3P9J1B1_ORYLA</name>
<evidence type="ECO:0000313" key="6">
    <source>
        <dbReference type="Ensembl" id="ENSORLP00015026045.1"/>
    </source>
</evidence>
<proteinExistence type="predicted"/>